<feature type="domain" description="Histidine kinase" evidence="10">
    <location>
        <begin position="273"/>
        <end position="486"/>
    </location>
</feature>
<keyword evidence="8" id="KW-0902">Two-component regulatory system</keyword>
<feature type="transmembrane region" description="Helical" evidence="9">
    <location>
        <begin position="169"/>
        <end position="188"/>
    </location>
</feature>
<dbReference type="SMART" id="SM00304">
    <property type="entry name" value="HAMP"/>
    <property type="match status" value="1"/>
</dbReference>
<keyword evidence="9" id="KW-0472">Membrane</keyword>
<name>A0A3B1D811_9ZZZZ</name>
<evidence type="ECO:0000313" key="12">
    <source>
        <dbReference type="EMBL" id="VAX32963.1"/>
    </source>
</evidence>
<evidence type="ECO:0000259" key="10">
    <source>
        <dbReference type="PROSITE" id="PS50109"/>
    </source>
</evidence>
<dbReference type="CDD" id="cd00082">
    <property type="entry name" value="HisKA"/>
    <property type="match status" value="1"/>
</dbReference>
<dbReference type="Gene3D" id="1.10.287.130">
    <property type="match status" value="1"/>
</dbReference>
<protein>
    <recommendedName>
        <fullName evidence="2">histidine kinase</fullName>
        <ecNumber evidence="2">2.7.13.3</ecNumber>
    </recommendedName>
</protein>
<feature type="domain" description="HAMP" evidence="11">
    <location>
        <begin position="190"/>
        <end position="242"/>
    </location>
</feature>
<dbReference type="EC" id="2.7.13.3" evidence="2"/>
<comment type="catalytic activity">
    <reaction evidence="1">
        <text>ATP + protein L-histidine = ADP + protein N-phospho-L-histidine.</text>
        <dbReference type="EC" id="2.7.13.3"/>
    </reaction>
</comment>
<evidence type="ECO:0000256" key="8">
    <source>
        <dbReference type="ARBA" id="ARBA00023012"/>
    </source>
</evidence>
<dbReference type="AlphaFoldDB" id="A0A3B1D811"/>
<dbReference type="Pfam" id="PF02518">
    <property type="entry name" value="HATPase_c"/>
    <property type="match status" value="1"/>
</dbReference>
<dbReference type="InterPro" id="IPR004358">
    <property type="entry name" value="Sig_transdc_His_kin-like_C"/>
</dbReference>
<evidence type="ECO:0000259" key="11">
    <source>
        <dbReference type="PROSITE" id="PS50885"/>
    </source>
</evidence>
<dbReference type="PRINTS" id="PR00344">
    <property type="entry name" value="BCTRLSENSOR"/>
</dbReference>
<dbReference type="InterPro" id="IPR003594">
    <property type="entry name" value="HATPase_dom"/>
</dbReference>
<dbReference type="GO" id="GO:0005524">
    <property type="term" value="F:ATP binding"/>
    <property type="evidence" value="ECO:0007669"/>
    <property type="project" value="UniProtKB-KW"/>
</dbReference>
<dbReference type="InterPro" id="IPR003660">
    <property type="entry name" value="HAMP_dom"/>
</dbReference>
<sequence length="492" mass="55685">MKISTRLFLYIFTLMLLLSAVLGYVSVKDERYHLLSEVKSRAWMLSRTLSATFKFYHQEDPHFTVEDLIRAITPIDEKDVLVINVYDRNGNLVDFSRSNCTNIQCPHSSIDMEGLKQGGREKTFSVGKNEFISVVSPIRNLNGAVQGAVEVILSLGYINVGLSAVTRRFLLFTLIAGSLLGAATYLISRWSISVPIRRLKEASEKLGEGDLGLRIEKSGVVELDELIDDFNRMAENLEQQYIKKEKFFNEKLRLERGLRHSEKLVSIGQLTSGLAHEIGTPLNVISGRAEQLMGKLPEDHPQREGFKTIIRQADRISETIQHLLSFSRKSPSAFKELDLKGIIDEAFSLCKLRQRKDSLPLSLEYDISAERFFGDEDGFRQLFVNLMLNSLHAMKDGGRIRITVSEEIDNNRKFMQICFEDNGPGIPPEHRARVFDPFFTTKDVGEGTGLGLFIVANIVQEHSGTIEIDDSCEGGVRFIMRFPEERDNGEQQ</sequence>
<dbReference type="Gene3D" id="6.10.340.10">
    <property type="match status" value="1"/>
</dbReference>
<keyword evidence="9" id="KW-1133">Transmembrane helix</keyword>
<accession>A0A3B1D811</accession>
<keyword evidence="6" id="KW-0418">Kinase</keyword>
<dbReference type="PROSITE" id="PS50885">
    <property type="entry name" value="HAMP"/>
    <property type="match status" value="1"/>
</dbReference>
<evidence type="ECO:0000256" key="6">
    <source>
        <dbReference type="ARBA" id="ARBA00022777"/>
    </source>
</evidence>
<evidence type="ECO:0000256" key="7">
    <source>
        <dbReference type="ARBA" id="ARBA00022840"/>
    </source>
</evidence>
<dbReference type="GO" id="GO:0016020">
    <property type="term" value="C:membrane"/>
    <property type="evidence" value="ECO:0007669"/>
    <property type="project" value="InterPro"/>
</dbReference>
<dbReference type="PANTHER" id="PTHR43065">
    <property type="entry name" value="SENSOR HISTIDINE KINASE"/>
    <property type="match status" value="1"/>
</dbReference>
<dbReference type="Gene3D" id="3.30.565.10">
    <property type="entry name" value="Histidine kinase-like ATPase, C-terminal domain"/>
    <property type="match status" value="1"/>
</dbReference>
<dbReference type="CDD" id="cd06225">
    <property type="entry name" value="HAMP"/>
    <property type="match status" value="1"/>
</dbReference>
<keyword evidence="3" id="KW-0597">Phosphoprotein</keyword>
<dbReference type="SMART" id="SM00387">
    <property type="entry name" value="HATPase_c"/>
    <property type="match status" value="1"/>
</dbReference>
<dbReference type="EMBL" id="UOGH01000275">
    <property type="protein sequence ID" value="VAX32963.1"/>
    <property type="molecule type" value="Genomic_DNA"/>
</dbReference>
<proteinExistence type="predicted"/>
<evidence type="ECO:0000256" key="1">
    <source>
        <dbReference type="ARBA" id="ARBA00000085"/>
    </source>
</evidence>
<dbReference type="PANTHER" id="PTHR43065:SF10">
    <property type="entry name" value="PEROXIDE STRESS-ACTIVATED HISTIDINE KINASE MAK3"/>
    <property type="match status" value="1"/>
</dbReference>
<dbReference type="SMART" id="SM00388">
    <property type="entry name" value="HisKA"/>
    <property type="match status" value="1"/>
</dbReference>
<evidence type="ECO:0000256" key="4">
    <source>
        <dbReference type="ARBA" id="ARBA00022679"/>
    </source>
</evidence>
<dbReference type="GO" id="GO:0000155">
    <property type="term" value="F:phosphorelay sensor kinase activity"/>
    <property type="evidence" value="ECO:0007669"/>
    <property type="project" value="InterPro"/>
</dbReference>
<keyword evidence="7" id="KW-0067">ATP-binding</keyword>
<gene>
    <name evidence="12" type="ORF">MNBD_NITROSPIRAE02-254</name>
</gene>
<dbReference type="InterPro" id="IPR036890">
    <property type="entry name" value="HATPase_C_sf"/>
</dbReference>
<dbReference type="Pfam" id="PF00512">
    <property type="entry name" value="HisKA"/>
    <property type="match status" value="1"/>
</dbReference>
<evidence type="ECO:0000256" key="3">
    <source>
        <dbReference type="ARBA" id="ARBA00022553"/>
    </source>
</evidence>
<evidence type="ECO:0000256" key="2">
    <source>
        <dbReference type="ARBA" id="ARBA00012438"/>
    </source>
</evidence>
<dbReference type="SUPFAM" id="SSF55874">
    <property type="entry name" value="ATPase domain of HSP90 chaperone/DNA topoisomerase II/histidine kinase"/>
    <property type="match status" value="1"/>
</dbReference>
<keyword evidence="9" id="KW-0812">Transmembrane</keyword>
<dbReference type="SUPFAM" id="SSF47384">
    <property type="entry name" value="Homodimeric domain of signal transducing histidine kinase"/>
    <property type="match status" value="1"/>
</dbReference>
<organism evidence="12">
    <name type="scientific">hydrothermal vent metagenome</name>
    <dbReference type="NCBI Taxonomy" id="652676"/>
    <lineage>
        <taxon>unclassified sequences</taxon>
        <taxon>metagenomes</taxon>
        <taxon>ecological metagenomes</taxon>
    </lineage>
</organism>
<keyword evidence="5" id="KW-0547">Nucleotide-binding</keyword>
<evidence type="ECO:0000256" key="5">
    <source>
        <dbReference type="ARBA" id="ARBA00022741"/>
    </source>
</evidence>
<dbReference type="InterPro" id="IPR005467">
    <property type="entry name" value="His_kinase_dom"/>
</dbReference>
<dbReference type="Pfam" id="PF00672">
    <property type="entry name" value="HAMP"/>
    <property type="match status" value="1"/>
</dbReference>
<dbReference type="InterPro" id="IPR036097">
    <property type="entry name" value="HisK_dim/P_sf"/>
</dbReference>
<keyword evidence="4" id="KW-0808">Transferase</keyword>
<dbReference type="SUPFAM" id="SSF158472">
    <property type="entry name" value="HAMP domain-like"/>
    <property type="match status" value="1"/>
</dbReference>
<evidence type="ECO:0000256" key="9">
    <source>
        <dbReference type="SAM" id="Phobius"/>
    </source>
</evidence>
<dbReference type="InterPro" id="IPR003661">
    <property type="entry name" value="HisK_dim/P_dom"/>
</dbReference>
<reference evidence="12" key="1">
    <citation type="submission" date="2018-06" db="EMBL/GenBank/DDBJ databases">
        <authorList>
            <person name="Zhirakovskaya E."/>
        </authorList>
    </citation>
    <scope>NUCLEOTIDE SEQUENCE</scope>
</reference>
<dbReference type="PROSITE" id="PS50109">
    <property type="entry name" value="HIS_KIN"/>
    <property type="match status" value="1"/>
</dbReference>